<evidence type="ECO:0000256" key="3">
    <source>
        <dbReference type="ARBA" id="ARBA00022741"/>
    </source>
</evidence>
<dbReference type="GO" id="GO:0016887">
    <property type="term" value="F:ATP hydrolysis activity"/>
    <property type="evidence" value="ECO:0007669"/>
    <property type="project" value="InterPro"/>
</dbReference>
<keyword evidence="3" id="KW-0547">Nucleotide-binding</keyword>
<dbReference type="InterPro" id="IPR050319">
    <property type="entry name" value="ABC_transp_ATP-bind"/>
</dbReference>
<dbReference type="CDD" id="cd03257">
    <property type="entry name" value="ABC_NikE_OppD_transporters"/>
    <property type="match status" value="2"/>
</dbReference>
<feature type="domain" description="ABC transporter" evidence="5">
    <location>
        <begin position="1"/>
        <end position="219"/>
    </location>
</feature>
<proteinExistence type="inferred from homology"/>
<dbReference type="PROSITE" id="PS00211">
    <property type="entry name" value="ABC_TRANSPORTER_1"/>
    <property type="match status" value="2"/>
</dbReference>
<dbReference type="GO" id="GO:0015833">
    <property type="term" value="P:peptide transport"/>
    <property type="evidence" value="ECO:0007669"/>
    <property type="project" value="InterPro"/>
</dbReference>
<dbReference type="SUPFAM" id="SSF52540">
    <property type="entry name" value="P-loop containing nucleoside triphosphate hydrolases"/>
    <property type="match status" value="2"/>
</dbReference>
<dbReference type="GO" id="GO:0055085">
    <property type="term" value="P:transmembrane transport"/>
    <property type="evidence" value="ECO:0007669"/>
    <property type="project" value="UniProtKB-ARBA"/>
</dbReference>
<dbReference type="FunFam" id="3.40.50.300:FF:000016">
    <property type="entry name" value="Oligopeptide ABC transporter ATP-binding component"/>
    <property type="match status" value="2"/>
</dbReference>
<dbReference type="InterPro" id="IPR003593">
    <property type="entry name" value="AAA+_ATPase"/>
</dbReference>
<dbReference type="Gene3D" id="3.40.50.300">
    <property type="entry name" value="P-loop containing nucleotide triphosphate hydrolases"/>
    <property type="match status" value="2"/>
</dbReference>
<evidence type="ECO:0000256" key="2">
    <source>
        <dbReference type="ARBA" id="ARBA00022448"/>
    </source>
</evidence>
<evidence type="ECO:0000313" key="6">
    <source>
        <dbReference type="EMBL" id="VAW28117.1"/>
    </source>
</evidence>
<name>A0A3B0USA7_9ZZZZ</name>
<dbReference type="GO" id="GO:0005524">
    <property type="term" value="F:ATP binding"/>
    <property type="evidence" value="ECO:0007669"/>
    <property type="project" value="UniProtKB-KW"/>
</dbReference>
<dbReference type="InterPro" id="IPR013563">
    <property type="entry name" value="Oligopep_ABC_C"/>
</dbReference>
<dbReference type="InterPro" id="IPR027417">
    <property type="entry name" value="P-loop_NTPase"/>
</dbReference>
<dbReference type="Pfam" id="PF08352">
    <property type="entry name" value="oligo_HPY"/>
    <property type="match status" value="2"/>
</dbReference>
<sequence>MGLVGESGSGKSLTALSIMGLLPKQVTTTGGEILFNDKNLLLLSGKAMRVIRGQKISMVFQEPMTALNPVIHCGKQVVEVLRQHQNISKKKARRHTLSLLEKVQLSRPEKVFYSYPHQISGGQKQRIMIAMALANHPDILIADEPTTALDVTVQKEILLLLKKLQQETGMSLLFISHDLKVVSGIADEILVMYKGKIVERGDKAQIFGHPEHPYTKALLACYPPMDKRLKKLATLDDFMQPSGEILFKSEEESDNTRKRRLEKLYNQQPLQKTEDLVKSYPLQRSWWGKTINELKAVNHVSFKVFPGETLGLVGESGCGKTTLGRSLLRLIEPNSGRIYFEETELLSLSQKALRPFRKKMGIVFQDPYSSLNPRISIGKAIMEPMQVHHIYKNNTERKQKTLELMVKTGLKTEHFHRYPHEFSGGQRQRIVIARALALQPRFIICDEAVSSLDISVQATVLNLLNRLKNEFGFTYIFISHDLSVVRFMSDRILVMNEGEIIETGDADEVYFHPQQPYTQKLIAAIPTLQNQI</sequence>
<keyword evidence="2" id="KW-0813">Transport</keyword>
<dbReference type="Pfam" id="PF00005">
    <property type="entry name" value="ABC_tran"/>
    <property type="match status" value="2"/>
</dbReference>
<dbReference type="NCBIfam" id="NF007739">
    <property type="entry name" value="PRK10419.1"/>
    <property type="match status" value="2"/>
</dbReference>
<dbReference type="AlphaFoldDB" id="A0A3B0USA7"/>
<protein>
    <submittedName>
        <fullName evidence="6">Oligopeptide transport ATP-binding protein OppF (TC 3.A.1.5.1)</fullName>
    </submittedName>
</protein>
<comment type="similarity">
    <text evidence="1">Belongs to the ABC transporter superfamily.</text>
</comment>
<reference evidence="6" key="1">
    <citation type="submission" date="2018-06" db="EMBL/GenBank/DDBJ databases">
        <authorList>
            <person name="Zhirakovskaya E."/>
        </authorList>
    </citation>
    <scope>NUCLEOTIDE SEQUENCE</scope>
</reference>
<dbReference type="PANTHER" id="PTHR43776:SF7">
    <property type="entry name" value="D,D-DIPEPTIDE TRANSPORT ATP-BINDING PROTEIN DDPF-RELATED"/>
    <property type="match status" value="1"/>
</dbReference>
<keyword evidence="4 6" id="KW-0067">ATP-binding</keyword>
<dbReference type="NCBIfam" id="NF008453">
    <property type="entry name" value="PRK11308.1"/>
    <property type="match status" value="2"/>
</dbReference>
<evidence type="ECO:0000259" key="5">
    <source>
        <dbReference type="PROSITE" id="PS50893"/>
    </source>
</evidence>
<feature type="domain" description="ABC transporter" evidence="5">
    <location>
        <begin position="271"/>
        <end position="522"/>
    </location>
</feature>
<dbReference type="SMART" id="SM00382">
    <property type="entry name" value="AAA"/>
    <property type="match status" value="2"/>
</dbReference>
<dbReference type="InterPro" id="IPR003439">
    <property type="entry name" value="ABC_transporter-like_ATP-bd"/>
</dbReference>
<accession>A0A3B0USA7</accession>
<dbReference type="PROSITE" id="PS50893">
    <property type="entry name" value="ABC_TRANSPORTER_2"/>
    <property type="match status" value="2"/>
</dbReference>
<dbReference type="InterPro" id="IPR017871">
    <property type="entry name" value="ABC_transporter-like_CS"/>
</dbReference>
<evidence type="ECO:0000256" key="1">
    <source>
        <dbReference type="ARBA" id="ARBA00005417"/>
    </source>
</evidence>
<dbReference type="PANTHER" id="PTHR43776">
    <property type="entry name" value="TRANSPORT ATP-BINDING PROTEIN"/>
    <property type="match status" value="1"/>
</dbReference>
<dbReference type="EMBL" id="UOET01000194">
    <property type="protein sequence ID" value="VAW28117.1"/>
    <property type="molecule type" value="Genomic_DNA"/>
</dbReference>
<gene>
    <name evidence="6" type="ORF">MNBD_BACTEROID07-2123</name>
</gene>
<evidence type="ECO:0000256" key="4">
    <source>
        <dbReference type="ARBA" id="ARBA00022840"/>
    </source>
</evidence>
<organism evidence="6">
    <name type="scientific">hydrothermal vent metagenome</name>
    <dbReference type="NCBI Taxonomy" id="652676"/>
    <lineage>
        <taxon>unclassified sequences</taxon>
        <taxon>metagenomes</taxon>
        <taxon>ecological metagenomes</taxon>
    </lineage>
</organism>